<reference evidence="7" key="2">
    <citation type="submission" date="2006-05" db="EMBL/GenBank/DDBJ databases">
        <title>Sequencing of the draft genome and assembly of Desulfuromonas acetoxidans DSM 684.</title>
        <authorList>
            <consortium name="US DOE Joint Genome Institute (JGI-PGF)"/>
            <person name="Copeland A."/>
            <person name="Lucas S."/>
            <person name="Lapidus A."/>
            <person name="Barry K."/>
            <person name="Detter J.C."/>
            <person name="Glavina del Rio T."/>
            <person name="Hammon N."/>
            <person name="Israni S."/>
            <person name="Dalin E."/>
            <person name="Tice H."/>
            <person name="Bruce D."/>
            <person name="Pitluck S."/>
            <person name="Richardson P."/>
        </authorList>
    </citation>
    <scope>NUCLEOTIDE SEQUENCE [LARGE SCALE GENOMIC DNA]</scope>
    <source>
        <strain evidence="7">DSM 684</strain>
    </source>
</reference>
<evidence type="ECO:0000259" key="6">
    <source>
        <dbReference type="PROSITE" id="PS51935"/>
    </source>
</evidence>
<organism evidence="7 8">
    <name type="scientific">Desulfuromonas acetoxidans (strain DSM 684 / 11070)</name>
    <dbReference type="NCBI Taxonomy" id="281689"/>
    <lineage>
        <taxon>Bacteria</taxon>
        <taxon>Pseudomonadati</taxon>
        <taxon>Thermodesulfobacteriota</taxon>
        <taxon>Desulfuromonadia</taxon>
        <taxon>Desulfuromonadales</taxon>
        <taxon>Desulfuromonadaceae</taxon>
        <taxon>Desulfuromonas</taxon>
    </lineage>
</organism>
<keyword evidence="5" id="KW-0732">Signal</keyword>
<evidence type="ECO:0000256" key="1">
    <source>
        <dbReference type="ARBA" id="ARBA00007074"/>
    </source>
</evidence>
<evidence type="ECO:0000256" key="2">
    <source>
        <dbReference type="ARBA" id="ARBA00022670"/>
    </source>
</evidence>
<dbReference type="SUPFAM" id="SSF54001">
    <property type="entry name" value="Cysteine proteinases"/>
    <property type="match status" value="1"/>
</dbReference>
<dbReference type="InterPro" id="IPR025606">
    <property type="entry name" value="NLPC/P60_N_dom"/>
</dbReference>
<dbReference type="GO" id="GO:0008234">
    <property type="term" value="F:cysteine-type peptidase activity"/>
    <property type="evidence" value="ECO:0007669"/>
    <property type="project" value="UniProtKB-KW"/>
</dbReference>
<dbReference type="EMBL" id="AAEW02000019">
    <property type="protein sequence ID" value="EAT14722.1"/>
    <property type="molecule type" value="Genomic_DNA"/>
</dbReference>
<protein>
    <submittedName>
        <fullName evidence="7">NLP/P60</fullName>
    </submittedName>
</protein>
<dbReference type="InterPro" id="IPR026864">
    <property type="entry name" value="SH3b2-type_SH3"/>
</dbReference>
<dbReference type="Gene3D" id="3.90.1720.10">
    <property type="entry name" value="endopeptidase domain like (from Nostoc punctiforme)"/>
    <property type="match status" value="1"/>
</dbReference>
<dbReference type="Pfam" id="PF12914">
    <property type="entry name" value="SH3_7"/>
    <property type="match status" value="1"/>
</dbReference>
<proteinExistence type="inferred from homology"/>
<gene>
    <name evidence="7" type="ORF">Dace_0687</name>
</gene>
<name>Q1JWS2_DESA6</name>
<evidence type="ECO:0000313" key="8">
    <source>
        <dbReference type="Proteomes" id="UP000005695"/>
    </source>
</evidence>
<reference evidence="7" key="1">
    <citation type="submission" date="2006-05" db="EMBL/GenBank/DDBJ databases">
        <title>Annotation of the draft genome assembly of Desulfuromonas acetoxidans DSM 684.</title>
        <authorList>
            <consortium name="US DOE Joint Genome Institute (JGI-ORNL)"/>
            <person name="Larimer F."/>
            <person name="Land M."/>
            <person name="Hauser L."/>
        </authorList>
    </citation>
    <scope>NUCLEOTIDE SEQUENCE [LARGE SCALE GENOMIC DNA]</scope>
    <source>
        <strain evidence="7">DSM 684</strain>
    </source>
</reference>
<accession>Q1JWS2</accession>
<keyword evidence="4" id="KW-0788">Thiol protease</keyword>
<dbReference type="GO" id="GO:0006508">
    <property type="term" value="P:proteolysis"/>
    <property type="evidence" value="ECO:0007669"/>
    <property type="project" value="UniProtKB-KW"/>
</dbReference>
<dbReference type="RefSeq" id="WP_006002259.1">
    <property type="nucleotide sequence ID" value="NZ_AAEW02000019.1"/>
</dbReference>
<dbReference type="InterPro" id="IPR039439">
    <property type="entry name" value="SH3b1_dom"/>
</dbReference>
<evidence type="ECO:0000256" key="4">
    <source>
        <dbReference type="ARBA" id="ARBA00022807"/>
    </source>
</evidence>
<dbReference type="InterPro" id="IPR027017">
    <property type="entry name" value="P60_peptidase_YkfC"/>
</dbReference>
<comment type="caution">
    <text evidence="7">The sequence shown here is derived from an EMBL/GenBank/DDBJ whole genome shotgun (WGS) entry which is preliminary data.</text>
</comment>
<comment type="similarity">
    <text evidence="1">Belongs to the peptidase C40 family.</text>
</comment>
<keyword evidence="8" id="KW-1185">Reference proteome</keyword>
<dbReference type="Pfam" id="PF00877">
    <property type="entry name" value="NLPC_P60"/>
    <property type="match status" value="1"/>
</dbReference>
<evidence type="ECO:0000256" key="5">
    <source>
        <dbReference type="SAM" id="SignalP"/>
    </source>
</evidence>
<feature type="chain" id="PRO_5004192296" evidence="5">
    <location>
        <begin position="27"/>
        <end position="456"/>
    </location>
</feature>
<feature type="domain" description="NlpC/P60" evidence="6">
    <location>
        <begin position="289"/>
        <end position="421"/>
    </location>
</feature>
<sequence length="456" mass="50731">MMELWKAGLRGLLVACACVLLSACSAPLPSTQPRDLQHIPQDPQAFVDSQHANQPLIPWIEQQHHAEAQRTRHYLPWHSPGPLSTTQRPFWAIDWINDQPVYDATLQALRPDQRQALSAKTRQHAYPSRHQPAITVHTCSARALPTHAPLFNNPQHPGQGFPFDQLQHAALPVNTPVLITHQSRDRAWVFVETAAVYGWVAADAVAEVNKEQIARIEACPLVGVVEDNHPVFDSDNQWRFSGRTGMLLPAVQQSSQEATLLIAVADEKHRARLCEATIATEAVASLPVPLTPANLAKVAKPMMGQPYDWGEQFGGRDCSATIRDLFAPFGLWLPRNSSQQAEVGTIIPLSELSPKQREQAILQQGIPFLTLIRLPGHIMLYVGEYQDRAVVLHTLWGLKTASLLGEDGRWHVGKTVLTTLQPGMEQDGLWQSIGDLRPRITQMSLPLHPTQSERED</sequence>
<keyword evidence="2" id="KW-0645">Protease</keyword>
<evidence type="ECO:0000256" key="3">
    <source>
        <dbReference type="ARBA" id="ARBA00022801"/>
    </source>
</evidence>
<dbReference type="Pfam" id="PF12912">
    <property type="entry name" value="N_NLPC_P60"/>
    <property type="match status" value="1"/>
</dbReference>
<dbReference type="AlphaFoldDB" id="Q1JWS2"/>
<dbReference type="InterPro" id="IPR038765">
    <property type="entry name" value="Papain-like_cys_pep_sf"/>
</dbReference>
<dbReference type="PROSITE" id="PS51935">
    <property type="entry name" value="NLPC_P60"/>
    <property type="match status" value="1"/>
</dbReference>
<evidence type="ECO:0000313" key="7">
    <source>
        <dbReference type="EMBL" id="EAT14722.1"/>
    </source>
</evidence>
<dbReference type="Proteomes" id="UP000005695">
    <property type="component" value="Unassembled WGS sequence"/>
</dbReference>
<dbReference type="PROSITE" id="PS51257">
    <property type="entry name" value="PROKAR_LIPOPROTEIN"/>
    <property type="match status" value="1"/>
</dbReference>
<dbReference type="InterPro" id="IPR000064">
    <property type="entry name" value="NLP_P60_dom"/>
</dbReference>
<dbReference type="PIRSF" id="PIRSF019015">
    <property type="entry name" value="P60_peptidase_YkfC"/>
    <property type="match status" value="1"/>
</dbReference>
<dbReference type="Pfam" id="PF12913">
    <property type="entry name" value="SH3_6"/>
    <property type="match status" value="1"/>
</dbReference>
<keyword evidence="3" id="KW-0378">Hydrolase</keyword>
<feature type="signal peptide" evidence="5">
    <location>
        <begin position="1"/>
        <end position="26"/>
    </location>
</feature>